<proteinExistence type="predicted"/>
<accession>A0AAF3EIN3</accession>
<organism evidence="2 3">
    <name type="scientific">Mesorhabditis belari</name>
    <dbReference type="NCBI Taxonomy" id="2138241"/>
    <lineage>
        <taxon>Eukaryota</taxon>
        <taxon>Metazoa</taxon>
        <taxon>Ecdysozoa</taxon>
        <taxon>Nematoda</taxon>
        <taxon>Chromadorea</taxon>
        <taxon>Rhabditida</taxon>
        <taxon>Rhabditina</taxon>
        <taxon>Rhabditomorpha</taxon>
        <taxon>Rhabditoidea</taxon>
        <taxon>Rhabditidae</taxon>
        <taxon>Mesorhabditinae</taxon>
        <taxon>Mesorhabditis</taxon>
    </lineage>
</organism>
<keyword evidence="2" id="KW-1185">Reference proteome</keyword>
<reference evidence="3" key="1">
    <citation type="submission" date="2024-02" db="UniProtKB">
        <authorList>
            <consortium name="WormBaseParasite"/>
        </authorList>
    </citation>
    <scope>IDENTIFICATION</scope>
</reference>
<sequence length="181" mass="20276">MISEDDAKPASRRYRSETYYVGKRAEIQRRISGRQRRMSERNDELNIEVPSASTSSCSSNLSHSPIPENPSPHRLRHLSTGALHHGKGSQSTLEEVKEERRSSVACTADAIKKTPQKQVHRQQTAVASTKKVDKKRAFNPSYQVSGSKTTLSGPAITPRLRYTIEKSAQKKRTDVETCTIL</sequence>
<evidence type="ECO:0000313" key="3">
    <source>
        <dbReference type="WBParaSite" id="MBELARI_LOCUS13873"/>
    </source>
</evidence>
<feature type="compositionally biased region" description="Low complexity" evidence="1">
    <location>
        <begin position="51"/>
        <end position="64"/>
    </location>
</feature>
<dbReference type="WBParaSite" id="MBELARI_LOCUS13873">
    <property type="protein sequence ID" value="MBELARI_LOCUS13873"/>
    <property type="gene ID" value="MBELARI_LOCUS13873"/>
</dbReference>
<protein>
    <submittedName>
        <fullName evidence="3">Uncharacterized protein</fullName>
    </submittedName>
</protein>
<name>A0AAF3EIN3_9BILA</name>
<feature type="region of interest" description="Disordered" evidence="1">
    <location>
        <begin position="31"/>
        <end position="95"/>
    </location>
</feature>
<feature type="region of interest" description="Disordered" evidence="1">
    <location>
        <begin position="112"/>
        <end position="132"/>
    </location>
</feature>
<evidence type="ECO:0000256" key="1">
    <source>
        <dbReference type="SAM" id="MobiDB-lite"/>
    </source>
</evidence>
<dbReference type="AlphaFoldDB" id="A0AAF3EIN3"/>
<dbReference type="Proteomes" id="UP000887575">
    <property type="component" value="Unassembled WGS sequence"/>
</dbReference>
<evidence type="ECO:0000313" key="2">
    <source>
        <dbReference type="Proteomes" id="UP000887575"/>
    </source>
</evidence>